<dbReference type="EMBL" id="ML178821">
    <property type="protein sequence ID" value="TFL02974.1"/>
    <property type="molecule type" value="Genomic_DNA"/>
</dbReference>
<dbReference type="SUPFAM" id="SSF52047">
    <property type="entry name" value="RNI-like"/>
    <property type="match status" value="1"/>
</dbReference>
<evidence type="ECO:0000313" key="2">
    <source>
        <dbReference type="Proteomes" id="UP000305067"/>
    </source>
</evidence>
<dbReference type="Gene3D" id="3.80.10.10">
    <property type="entry name" value="Ribonuclease Inhibitor"/>
    <property type="match status" value="1"/>
</dbReference>
<reference evidence="1 2" key="1">
    <citation type="journal article" date="2019" name="Nat. Ecol. Evol.">
        <title>Megaphylogeny resolves global patterns of mushroom evolution.</title>
        <authorList>
            <person name="Varga T."/>
            <person name="Krizsan K."/>
            <person name="Foldi C."/>
            <person name="Dima B."/>
            <person name="Sanchez-Garcia M."/>
            <person name="Sanchez-Ramirez S."/>
            <person name="Szollosi G.J."/>
            <person name="Szarkandi J.G."/>
            <person name="Papp V."/>
            <person name="Albert L."/>
            <person name="Andreopoulos W."/>
            <person name="Angelini C."/>
            <person name="Antonin V."/>
            <person name="Barry K.W."/>
            <person name="Bougher N.L."/>
            <person name="Buchanan P."/>
            <person name="Buyck B."/>
            <person name="Bense V."/>
            <person name="Catcheside P."/>
            <person name="Chovatia M."/>
            <person name="Cooper J."/>
            <person name="Damon W."/>
            <person name="Desjardin D."/>
            <person name="Finy P."/>
            <person name="Geml J."/>
            <person name="Haridas S."/>
            <person name="Hughes K."/>
            <person name="Justo A."/>
            <person name="Karasinski D."/>
            <person name="Kautmanova I."/>
            <person name="Kiss B."/>
            <person name="Kocsube S."/>
            <person name="Kotiranta H."/>
            <person name="LaButti K.M."/>
            <person name="Lechner B.E."/>
            <person name="Liimatainen K."/>
            <person name="Lipzen A."/>
            <person name="Lukacs Z."/>
            <person name="Mihaltcheva S."/>
            <person name="Morgado L.N."/>
            <person name="Niskanen T."/>
            <person name="Noordeloos M.E."/>
            <person name="Ohm R.A."/>
            <person name="Ortiz-Santana B."/>
            <person name="Ovrebo C."/>
            <person name="Racz N."/>
            <person name="Riley R."/>
            <person name="Savchenko A."/>
            <person name="Shiryaev A."/>
            <person name="Soop K."/>
            <person name="Spirin V."/>
            <person name="Szebenyi C."/>
            <person name="Tomsovsky M."/>
            <person name="Tulloss R.E."/>
            <person name="Uehling J."/>
            <person name="Grigoriev I.V."/>
            <person name="Vagvolgyi C."/>
            <person name="Papp T."/>
            <person name="Martin F.M."/>
            <person name="Miettinen O."/>
            <person name="Hibbett D.S."/>
            <person name="Nagy L.G."/>
        </authorList>
    </citation>
    <scope>NUCLEOTIDE SEQUENCE [LARGE SCALE GENOMIC DNA]</scope>
    <source>
        <strain evidence="1 2">CBS 309.79</strain>
    </source>
</reference>
<dbReference type="AlphaFoldDB" id="A0A5C3QX79"/>
<dbReference type="Proteomes" id="UP000305067">
    <property type="component" value="Unassembled WGS sequence"/>
</dbReference>
<proteinExistence type="predicted"/>
<evidence type="ECO:0000313" key="1">
    <source>
        <dbReference type="EMBL" id="TFL02974.1"/>
    </source>
</evidence>
<organism evidence="1 2">
    <name type="scientific">Pterulicium gracile</name>
    <dbReference type="NCBI Taxonomy" id="1884261"/>
    <lineage>
        <taxon>Eukaryota</taxon>
        <taxon>Fungi</taxon>
        <taxon>Dikarya</taxon>
        <taxon>Basidiomycota</taxon>
        <taxon>Agaricomycotina</taxon>
        <taxon>Agaricomycetes</taxon>
        <taxon>Agaricomycetidae</taxon>
        <taxon>Agaricales</taxon>
        <taxon>Pleurotineae</taxon>
        <taxon>Pterulaceae</taxon>
        <taxon>Pterulicium</taxon>
    </lineage>
</organism>
<keyword evidence="2" id="KW-1185">Reference proteome</keyword>
<accession>A0A5C3QX79</accession>
<name>A0A5C3QX79_9AGAR</name>
<evidence type="ECO:0008006" key="3">
    <source>
        <dbReference type="Google" id="ProtNLM"/>
    </source>
</evidence>
<dbReference type="InterPro" id="IPR032675">
    <property type="entry name" value="LRR_dom_sf"/>
</dbReference>
<gene>
    <name evidence="1" type="ORF">BDV98DRAFT_565162</name>
</gene>
<sequence>MKQQLERAGSRPLRGILDLRPCGELTKTGFFALYRVNVDLLLAHAHRFEELEVLGDPQEYLDPTFRLPDSLPHLKKLTIGNDKMWKEPDFEGRYLFKNAPQLRHLQLRDLARTLRSPMFLPWSQLQTLEISKSPVTLPALMEILALTTELSSLSLIRPQITATIEPPPSDMVVLPKPENLSLIHRQRDTPNAESLEELNALFKAPTLRTLHAIQDGIGAVYMYSFILHSKSLASLSSVTLHCPFVFLAETMDAFAAPFSEMHALEELVLKNTPNYEDHEFIVSADELLVVLEHQACPRLKRLEVCGFDVTPDVLWGTVETRLVGVPSPHSDDGRTVQKMIVMYNCFTRIGGKSGCNSLNSLQRVCDAGLLTLSVDLPLATR</sequence>
<protein>
    <recommendedName>
        <fullName evidence="3">F-box domain-containing protein</fullName>
    </recommendedName>
</protein>